<organism evidence="1 2">
    <name type="scientific">Malus baccata</name>
    <name type="common">Siberian crab apple</name>
    <name type="synonym">Pyrus baccata</name>
    <dbReference type="NCBI Taxonomy" id="106549"/>
    <lineage>
        <taxon>Eukaryota</taxon>
        <taxon>Viridiplantae</taxon>
        <taxon>Streptophyta</taxon>
        <taxon>Embryophyta</taxon>
        <taxon>Tracheophyta</taxon>
        <taxon>Spermatophyta</taxon>
        <taxon>Magnoliopsida</taxon>
        <taxon>eudicotyledons</taxon>
        <taxon>Gunneridae</taxon>
        <taxon>Pentapetalae</taxon>
        <taxon>rosids</taxon>
        <taxon>fabids</taxon>
        <taxon>Rosales</taxon>
        <taxon>Rosaceae</taxon>
        <taxon>Amygdaloideae</taxon>
        <taxon>Maleae</taxon>
        <taxon>Malus</taxon>
    </lineage>
</organism>
<protein>
    <submittedName>
        <fullName evidence="1">Uncharacterized protein</fullName>
    </submittedName>
</protein>
<reference evidence="1 2" key="1">
    <citation type="journal article" date="2019" name="G3 (Bethesda)">
        <title>Sequencing of a Wild Apple (Malus baccata) Genome Unravels the Differences Between Cultivated and Wild Apple Species Regarding Disease Resistance and Cold Tolerance.</title>
        <authorList>
            <person name="Chen X."/>
        </authorList>
    </citation>
    <scope>NUCLEOTIDE SEQUENCE [LARGE SCALE GENOMIC DNA]</scope>
    <source>
        <strain evidence="2">cv. Shandingzi</strain>
        <tissue evidence="1">Leaves</tissue>
    </source>
</reference>
<dbReference type="Proteomes" id="UP000315295">
    <property type="component" value="Unassembled WGS sequence"/>
</dbReference>
<comment type="caution">
    <text evidence="1">The sequence shown here is derived from an EMBL/GenBank/DDBJ whole genome shotgun (WGS) entry which is preliminary data.</text>
</comment>
<dbReference type="AlphaFoldDB" id="A0A540ML21"/>
<accession>A0A540ML21</accession>
<keyword evidence="2" id="KW-1185">Reference proteome</keyword>
<gene>
    <name evidence="1" type="ORF">C1H46_015545</name>
</gene>
<dbReference type="EMBL" id="VIEB01000246">
    <property type="protein sequence ID" value="TQD98902.1"/>
    <property type="molecule type" value="Genomic_DNA"/>
</dbReference>
<evidence type="ECO:0000313" key="2">
    <source>
        <dbReference type="Proteomes" id="UP000315295"/>
    </source>
</evidence>
<evidence type="ECO:0000313" key="1">
    <source>
        <dbReference type="EMBL" id="TQD98902.1"/>
    </source>
</evidence>
<name>A0A540ML21_MALBA</name>
<sequence>MNSEAGTLDGPREISKEKKETHLQLICCIHETAVVIAHSTPQKFCISILVWNFEVIIDDL</sequence>
<proteinExistence type="predicted"/>